<feature type="transmembrane region" description="Helical" evidence="1">
    <location>
        <begin position="238"/>
        <end position="259"/>
    </location>
</feature>
<feature type="transmembrane region" description="Helical" evidence="1">
    <location>
        <begin position="208"/>
        <end position="231"/>
    </location>
</feature>
<evidence type="ECO:0000313" key="2">
    <source>
        <dbReference type="EMBL" id="GAA3764187.1"/>
    </source>
</evidence>
<dbReference type="Proteomes" id="UP001500540">
    <property type="component" value="Unassembled WGS sequence"/>
</dbReference>
<accession>A0ABP7GGS0</accession>
<feature type="transmembrane region" description="Helical" evidence="1">
    <location>
        <begin position="296"/>
        <end position="320"/>
    </location>
</feature>
<keyword evidence="1" id="KW-0812">Transmembrane</keyword>
<dbReference type="EMBL" id="BAABAF010000005">
    <property type="protein sequence ID" value="GAA3764187.1"/>
    <property type="molecule type" value="Genomic_DNA"/>
</dbReference>
<keyword evidence="1" id="KW-1133">Transmembrane helix</keyword>
<feature type="transmembrane region" description="Helical" evidence="1">
    <location>
        <begin position="56"/>
        <end position="76"/>
    </location>
</feature>
<gene>
    <name evidence="2" type="ORF">GCM10022240_15640</name>
</gene>
<organism evidence="2 3">
    <name type="scientific">Microbacterium kribbense</name>
    <dbReference type="NCBI Taxonomy" id="433645"/>
    <lineage>
        <taxon>Bacteria</taxon>
        <taxon>Bacillati</taxon>
        <taxon>Actinomycetota</taxon>
        <taxon>Actinomycetes</taxon>
        <taxon>Micrococcales</taxon>
        <taxon>Microbacteriaceae</taxon>
        <taxon>Microbacterium</taxon>
    </lineage>
</organism>
<evidence type="ECO:0000256" key="1">
    <source>
        <dbReference type="SAM" id="Phobius"/>
    </source>
</evidence>
<reference evidence="3" key="1">
    <citation type="journal article" date="2019" name="Int. J. Syst. Evol. Microbiol.">
        <title>The Global Catalogue of Microorganisms (GCM) 10K type strain sequencing project: providing services to taxonomists for standard genome sequencing and annotation.</title>
        <authorList>
            <consortium name="The Broad Institute Genomics Platform"/>
            <consortium name="The Broad Institute Genome Sequencing Center for Infectious Disease"/>
            <person name="Wu L."/>
            <person name="Ma J."/>
        </authorList>
    </citation>
    <scope>NUCLEOTIDE SEQUENCE [LARGE SCALE GENOMIC DNA]</scope>
    <source>
        <strain evidence="3">JCM 16950</strain>
    </source>
</reference>
<feature type="transmembrane region" description="Helical" evidence="1">
    <location>
        <begin position="167"/>
        <end position="188"/>
    </location>
</feature>
<comment type="caution">
    <text evidence="2">The sequence shown here is derived from an EMBL/GenBank/DDBJ whole genome shotgun (WGS) entry which is preliminary data.</text>
</comment>
<feature type="transmembrane region" description="Helical" evidence="1">
    <location>
        <begin position="117"/>
        <end position="134"/>
    </location>
</feature>
<feature type="transmembrane region" description="Helical" evidence="1">
    <location>
        <begin position="140"/>
        <end position="160"/>
    </location>
</feature>
<protein>
    <submittedName>
        <fullName evidence="2">Uncharacterized protein</fullName>
    </submittedName>
</protein>
<evidence type="ECO:0000313" key="3">
    <source>
        <dbReference type="Proteomes" id="UP001500540"/>
    </source>
</evidence>
<name>A0ABP7GGS0_9MICO</name>
<keyword evidence="3" id="KW-1185">Reference proteome</keyword>
<proteinExistence type="predicted"/>
<keyword evidence="1" id="KW-0472">Membrane</keyword>
<dbReference type="RefSeq" id="WP_344782275.1">
    <property type="nucleotide sequence ID" value="NZ_BAABAF010000005.1"/>
</dbReference>
<sequence>MAMAERRGIIAVGLSVLLLALGVGASMLLAQAINTHALPSPAQPGEPVITAADMQLAWLARVLLVLSVAWVLIGILSARTSLVRRPGAAAARATWLAATRPWRARESTLGMLTLDRWLLFLVPVALLIATRAVQSSFVGWIRLLAVIGAWTVFALALRIVVRRRSPWPVMAAVGGVIVLRCVLTLIALSPAGPGGYWYAFWELRVARGAYLTVAFAVFCWLFLCAAWSLFAQLGPRRAVGATLCAIGAGIAVPAAYIGAVGLERALTVWDDRSGLMPWGLARILSITLRLRIPDDAVWWAAGIGLVILLAGASLAVRWAALRQLTARVGSDA</sequence>